<gene>
    <name evidence="2" type="ORF">PVAP13_8KG318800</name>
</gene>
<feature type="domain" description="LRAT" evidence="1">
    <location>
        <begin position="26"/>
        <end position="170"/>
    </location>
</feature>
<dbReference type="PROSITE" id="PS51934">
    <property type="entry name" value="LRAT"/>
    <property type="match status" value="1"/>
</dbReference>
<sequence>MDRGVTLFSRCIDRSQLKSGDHIYTWRKRAANTYAHHGIYVNDKKVIEYCAASTCWVGFSSPVPARLCRECSLAERTGGVVFCCLDCFLEGGSICLFAYSVTLWFYTMSNNIHFQPQLTCLMAAEDSTETVLRRANELLTSGDFGSYNVFTNNCTHFAVYCKTGCRYSFPTISSLFSS</sequence>
<dbReference type="AlphaFoldDB" id="A0A8T0PWK0"/>
<dbReference type="PANTHER" id="PTHR46137">
    <property type="entry name" value="OS05G0310600 PROTEIN"/>
    <property type="match status" value="1"/>
</dbReference>
<name>A0A8T0PWK0_PANVG</name>
<keyword evidence="3" id="KW-1185">Reference proteome</keyword>
<dbReference type="InterPro" id="IPR007053">
    <property type="entry name" value="LRAT_dom"/>
</dbReference>
<organism evidence="2 3">
    <name type="scientific">Panicum virgatum</name>
    <name type="common">Blackwell switchgrass</name>
    <dbReference type="NCBI Taxonomy" id="38727"/>
    <lineage>
        <taxon>Eukaryota</taxon>
        <taxon>Viridiplantae</taxon>
        <taxon>Streptophyta</taxon>
        <taxon>Embryophyta</taxon>
        <taxon>Tracheophyta</taxon>
        <taxon>Spermatophyta</taxon>
        <taxon>Magnoliopsida</taxon>
        <taxon>Liliopsida</taxon>
        <taxon>Poales</taxon>
        <taxon>Poaceae</taxon>
        <taxon>PACMAD clade</taxon>
        <taxon>Panicoideae</taxon>
        <taxon>Panicodae</taxon>
        <taxon>Paniceae</taxon>
        <taxon>Panicinae</taxon>
        <taxon>Panicum</taxon>
        <taxon>Panicum sect. Hiantes</taxon>
    </lineage>
</organism>
<evidence type="ECO:0000313" key="2">
    <source>
        <dbReference type="EMBL" id="KAG2563316.1"/>
    </source>
</evidence>
<dbReference type="EMBL" id="CM029051">
    <property type="protein sequence ID" value="KAG2563316.1"/>
    <property type="molecule type" value="Genomic_DNA"/>
</dbReference>
<dbReference type="Proteomes" id="UP000823388">
    <property type="component" value="Chromosome 8K"/>
</dbReference>
<evidence type="ECO:0000313" key="3">
    <source>
        <dbReference type="Proteomes" id="UP000823388"/>
    </source>
</evidence>
<dbReference type="Gene3D" id="3.90.1720.10">
    <property type="entry name" value="endopeptidase domain like (from Nostoc punctiforme)"/>
    <property type="match status" value="1"/>
</dbReference>
<protein>
    <recommendedName>
        <fullName evidence="1">LRAT domain-containing protein</fullName>
    </recommendedName>
</protein>
<proteinExistence type="predicted"/>
<reference evidence="2" key="1">
    <citation type="submission" date="2020-05" db="EMBL/GenBank/DDBJ databases">
        <title>WGS assembly of Panicum virgatum.</title>
        <authorList>
            <person name="Lovell J.T."/>
            <person name="Jenkins J."/>
            <person name="Shu S."/>
            <person name="Juenger T.E."/>
            <person name="Schmutz J."/>
        </authorList>
    </citation>
    <scope>NUCLEOTIDE SEQUENCE</scope>
    <source>
        <strain evidence="2">AP13</strain>
    </source>
</reference>
<accession>A0A8T0PWK0</accession>
<dbReference type="PANTHER" id="PTHR46137:SF11">
    <property type="entry name" value="LRAT DOMAIN-CONTAINING PROTEIN"/>
    <property type="match status" value="1"/>
</dbReference>
<dbReference type="Pfam" id="PF04970">
    <property type="entry name" value="LRAT"/>
    <property type="match status" value="1"/>
</dbReference>
<evidence type="ECO:0000259" key="1">
    <source>
        <dbReference type="PROSITE" id="PS51934"/>
    </source>
</evidence>
<comment type="caution">
    <text evidence="2">The sequence shown here is derived from an EMBL/GenBank/DDBJ whole genome shotgun (WGS) entry which is preliminary data.</text>
</comment>